<organism evidence="2 3">
    <name type="scientific">Haloechinothrix aidingensis</name>
    <dbReference type="NCBI Taxonomy" id="2752311"/>
    <lineage>
        <taxon>Bacteria</taxon>
        <taxon>Bacillati</taxon>
        <taxon>Actinomycetota</taxon>
        <taxon>Actinomycetes</taxon>
        <taxon>Pseudonocardiales</taxon>
        <taxon>Pseudonocardiaceae</taxon>
        <taxon>Haloechinothrix</taxon>
    </lineage>
</organism>
<dbReference type="Proteomes" id="UP000582974">
    <property type="component" value="Unassembled WGS sequence"/>
</dbReference>
<proteinExistence type="predicted"/>
<dbReference type="RefSeq" id="WP_180894242.1">
    <property type="nucleotide sequence ID" value="NZ_JACCKD010000007.1"/>
</dbReference>
<dbReference type="Gene3D" id="3.20.180.10">
    <property type="entry name" value="PNP-oxidase-like"/>
    <property type="match status" value="1"/>
</dbReference>
<sequence length="265" mass="28406">MTRRPPTPEPAERAKSIVVRRGPVTLATPATGDGPDPAPVAAELHHLHSDGTLSLVFGSDKADQVATADGSLRATSVVELVDVAPVGLREPARGLLWITGDVRLLDAVEAHDRALRIAERTPHPGLLDVGHGASVLCVHPVSVVLSDGEGTEPVRLPEFCAALPDPFSRWESRWLAHLESGHPEVLCELTRHVPPSVPAGPLRPLGLDRFGLRLRVESPAGDHDIRMAFSRPARSLRDVEREVRRLLGSPCTSPRATTSGWPVSG</sequence>
<accession>A0A838AE05</accession>
<evidence type="ECO:0000313" key="3">
    <source>
        <dbReference type="Proteomes" id="UP000582974"/>
    </source>
</evidence>
<protein>
    <submittedName>
        <fullName evidence="2">DUF2470 domain-containing protein</fullName>
    </submittedName>
</protein>
<dbReference type="AlphaFoldDB" id="A0A838AE05"/>
<evidence type="ECO:0000313" key="2">
    <source>
        <dbReference type="EMBL" id="MBA0127417.1"/>
    </source>
</evidence>
<dbReference type="SUPFAM" id="SSF50475">
    <property type="entry name" value="FMN-binding split barrel"/>
    <property type="match status" value="1"/>
</dbReference>
<name>A0A838AE05_9PSEU</name>
<comment type="caution">
    <text evidence="2">The sequence shown here is derived from an EMBL/GenBank/DDBJ whole genome shotgun (WGS) entry which is preliminary data.</text>
</comment>
<dbReference type="EMBL" id="JACCKD010000007">
    <property type="protein sequence ID" value="MBA0127417.1"/>
    <property type="molecule type" value="Genomic_DNA"/>
</dbReference>
<evidence type="ECO:0000259" key="1">
    <source>
        <dbReference type="Pfam" id="PF10615"/>
    </source>
</evidence>
<dbReference type="InterPro" id="IPR037119">
    <property type="entry name" value="Haem_oxidase_HugZ-like_sf"/>
</dbReference>
<gene>
    <name evidence="2" type="ORF">H0B56_17870</name>
</gene>
<dbReference type="InterPro" id="IPR019595">
    <property type="entry name" value="DUF2470"/>
</dbReference>
<feature type="domain" description="DUF2470" evidence="1">
    <location>
        <begin position="171"/>
        <end position="243"/>
    </location>
</feature>
<reference evidence="2 3" key="1">
    <citation type="submission" date="2020-07" db="EMBL/GenBank/DDBJ databases">
        <title>Genome of Haloechinothrix sp.</title>
        <authorList>
            <person name="Tang S.-K."/>
            <person name="Yang L."/>
            <person name="Zhu W.-Y."/>
        </authorList>
    </citation>
    <scope>NUCLEOTIDE SEQUENCE [LARGE SCALE GENOMIC DNA]</scope>
    <source>
        <strain evidence="2 3">YIM 98757</strain>
    </source>
</reference>
<dbReference type="Pfam" id="PF10615">
    <property type="entry name" value="DUF2470"/>
    <property type="match status" value="1"/>
</dbReference>
<keyword evidence="3" id="KW-1185">Reference proteome</keyword>